<reference evidence="2 3" key="1">
    <citation type="submission" date="2019-06" db="EMBL/GenBank/DDBJ databases">
        <title>WGS assembly of Gossypium darwinii.</title>
        <authorList>
            <person name="Chen Z.J."/>
            <person name="Sreedasyam A."/>
            <person name="Ando A."/>
            <person name="Song Q."/>
            <person name="De L."/>
            <person name="Hulse-Kemp A."/>
            <person name="Ding M."/>
            <person name="Ye W."/>
            <person name="Kirkbride R."/>
            <person name="Jenkins J."/>
            <person name="Plott C."/>
            <person name="Lovell J."/>
            <person name="Lin Y.-M."/>
            <person name="Vaughn R."/>
            <person name="Liu B."/>
            <person name="Li W."/>
            <person name="Simpson S."/>
            <person name="Scheffler B."/>
            <person name="Saski C."/>
            <person name="Grover C."/>
            <person name="Hu G."/>
            <person name="Conover J."/>
            <person name="Carlson J."/>
            <person name="Shu S."/>
            <person name="Boston L."/>
            <person name="Williams M."/>
            <person name="Peterson D."/>
            <person name="Mcgee K."/>
            <person name="Jones D."/>
            <person name="Wendel J."/>
            <person name="Stelly D."/>
            <person name="Grimwood J."/>
            <person name="Schmutz J."/>
        </authorList>
    </citation>
    <scope>NUCLEOTIDE SEQUENCE [LARGE SCALE GENOMIC DNA]</scope>
    <source>
        <strain evidence="2">1808015.09</strain>
    </source>
</reference>
<keyword evidence="3" id="KW-1185">Reference proteome</keyword>
<evidence type="ECO:0000313" key="3">
    <source>
        <dbReference type="Proteomes" id="UP000323506"/>
    </source>
</evidence>
<dbReference type="AlphaFoldDB" id="A0A5D2G9M5"/>
<feature type="compositionally biased region" description="Basic and acidic residues" evidence="1">
    <location>
        <begin position="1"/>
        <end position="18"/>
    </location>
</feature>
<dbReference type="EMBL" id="CM017693">
    <property type="protein sequence ID" value="TYH14228.1"/>
    <property type="molecule type" value="Genomic_DNA"/>
</dbReference>
<gene>
    <name evidence="2" type="ORF">ES288_A06G203600v1</name>
</gene>
<protein>
    <submittedName>
        <fullName evidence="2">Uncharacterized protein</fullName>
    </submittedName>
</protein>
<name>A0A5D2G9M5_GOSDA</name>
<evidence type="ECO:0000256" key="1">
    <source>
        <dbReference type="SAM" id="MobiDB-lite"/>
    </source>
</evidence>
<proteinExistence type="predicted"/>
<accession>A0A5D2G9M5</accession>
<sequence length="167" mass="18611">MREIQDSVLASKEKQKRDKAVKKLKGKRDPTAVENIVNLLLSGFDISNRRKVTLKEAMETWEVGKRLGFNVQGGVFNMVKNRNERINCSSIEKGSKEFGEFIDKCQLVDLLLGTARALFLGSMTAYDVDEAEASAVKAMRPRSLQAMFVDIDRDLLKAGKVALSVAD</sequence>
<evidence type="ECO:0000313" key="2">
    <source>
        <dbReference type="EMBL" id="TYH14228.1"/>
    </source>
</evidence>
<feature type="region of interest" description="Disordered" evidence="1">
    <location>
        <begin position="1"/>
        <end position="26"/>
    </location>
</feature>
<dbReference type="Proteomes" id="UP000323506">
    <property type="component" value="Chromosome A06"/>
</dbReference>
<organism evidence="2 3">
    <name type="scientific">Gossypium darwinii</name>
    <name type="common">Darwin's cotton</name>
    <name type="synonym">Gossypium barbadense var. darwinii</name>
    <dbReference type="NCBI Taxonomy" id="34276"/>
    <lineage>
        <taxon>Eukaryota</taxon>
        <taxon>Viridiplantae</taxon>
        <taxon>Streptophyta</taxon>
        <taxon>Embryophyta</taxon>
        <taxon>Tracheophyta</taxon>
        <taxon>Spermatophyta</taxon>
        <taxon>Magnoliopsida</taxon>
        <taxon>eudicotyledons</taxon>
        <taxon>Gunneridae</taxon>
        <taxon>Pentapetalae</taxon>
        <taxon>rosids</taxon>
        <taxon>malvids</taxon>
        <taxon>Malvales</taxon>
        <taxon>Malvaceae</taxon>
        <taxon>Malvoideae</taxon>
        <taxon>Gossypium</taxon>
    </lineage>
</organism>